<organism evidence="4 5">
    <name type="scientific">Companilactobacillus baiquanensis</name>
    <dbReference type="NCBI Taxonomy" id="2486005"/>
    <lineage>
        <taxon>Bacteria</taxon>
        <taxon>Bacillati</taxon>
        <taxon>Bacillota</taxon>
        <taxon>Bacilli</taxon>
        <taxon>Lactobacillales</taxon>
        <taxon>Lactobacillaceae</taxon>
        <taxon>Companilactobacillus</taxon>
    </lineage>
</organism>
<dbReference type="PROSITE" id="PS51450">
    <property type="entry name" value="LRR"/>
    <property type="match status" value="1"/>
</dbReference>
<reference evidence="5" key="1">
    <citation type="journal article" date="2019" name="Int. J. Syst. Evol. Microbiol.">
        <title>The Global Catalogue of Microorganisms (GCM) 10K type strain sequencing project: providing services to taxonomists for standard genome sequencing and annotation.</title>
        <authorList>
            <consortium name="The Broad Institute Genomics Platform"/>
            <consortium name="The Broad Institute Genome Sequencing Center for Infectious Disease"/>
            <person name="Wu L."/>
            <person name="Ma J."/>
        </authorList>
    </citation>
    <scope>NUCLEOTIDE SEQUENCE [LARGE SCALE GENOMIC DNA]</scope>
    <source>
        <strain evidence="5">CCM 8895</strain>
    </source>
</reference>
<evidence type="ECO:0000259" key="2">
    <source>
        <dbReference type="Pfam" id="PF03217"/>
    </source>
</evidence>
<dbReference type="Pfam" id="PF07523">
    <property type="entry name" value="Big_3"/>
    <property type="match status" value="1"/>
</dbReference>
<dbReference type="RefSeq" id="WP_125593284.1">
    <property type="nucleotide sequence ID" value="NZ_JBHSSN010000004.1"/>
</dbReference>
<dbReference type="Proteomes" id="UP001596186">
    <property type="component" value="Unassembled WGS sequence"/>
</dbReference>
<dbReference type="Pfam" id="PF03217">
    <property type="entry name" value="SlpA"/>
    <property type="match status" value="1"/>
</dbReference>
<dbReference type="InterPro" id="IPR032675">
    <property type="entry name" value="LRR_dom_sf"/>
</dbReference>
<dbReference type="Gene3D" id="3.80.10.10">
    <property type="entry name" value="Ribonuclease Inhibitor"/>
    <property type="match status" value="1"/>
</dbReference>
<keyword evidence="5" id="KW-1185">Reference proteome</keyword>
<proteinExistence type="predicted"/>
<dbReference type="InterPro" id="IPR001611">
    <property type="entry name" value="Leu-rich_rpt"/>
</dbReference>
<evidence type="ECO:0000313" key="5">
    <source>
        <dbReference type="Proteomes" id="UP001596186"/>
    </source>
</evidence>
<evidence type="ECO:0000256" key="1">
    <source>
        <dbReference type="SAM" id="MobiDB-lite"/>
    </source>
</evidence>
<protein>
    <submittedName>
        <fullName evidence="4">SLAP domain-containing protein</fullName>
    </submittedName>
</protein>
<feature type="domain" description="Ig-like" evidence="3">
    <location>
        <begin position="302"/>
        <end position="366"/>
    </location>
</feature>
<dbReference type="InterPro" id="IPR013783">
    <property type="entry name" value="Ig-like_fold"/>
</dbReference>
<evidence type="ECO:0000259" key="3">
    <source>
        <dbReference type="Pfam" id="PF07523"/>
    </source>
</evidence>
<dbReference type="InterPro" id="IPR022038">
    <property type="entry name" value="Ig-like_bact"/>
</dbReference>
<dbReference type="SUPFAM" id="SSF52058">
    <property type="entry name" value="L domain-like"/>
    <property type="match status" value="1"/>
</dbReference>
<evidence type="ECO:0000313" key="4">
    <source>
        <dbReference type="EMBL" id="MFC6322746.1"/>
    </source>
</evidence>
<comment type="caution">
    <text evidence="4">The sequence shown here is derived from an EMBL/GenBank/DDBJ whole genome shotgun (WGS) entry which is preliminary data.</text>
</comment>
<feature type="domain" description="S-layer protein C-terminal" evidence="2">
    <location>
        <begin position="405"/>
        <end position="450"/>
    </location>
</feature>
<accession>A0ABW1UVM5</accession>
<gene>
    <name evidence="4" type="ORF">ACFP1F_03050</name>
</gene>
<feature type="compositionally biased region" description="Low complexity" evidence="1">
    <location>
        <begin position="372"/>
        <end position="387"/>
    </location>
</feature>
<dbReference type="Gene3D" id="2.60.40.10">
    <property type="entry name" value="Immunoglobulins"/>
    <property type="match status" value="1"/>
</dbReference>
<feature type="region of interest" description="Disordered" evidence="1">
    <location>
        <begin position="366"/>
        <end position="388"/>
    </location>
</feature>
<name>A0ABW1UVM5_9LACO</name>
<dbReference type="EMBL" id="JBHSSN010000004">
    <property type="protein sequence ID" value="MFC6322746.1"/>
    <property type="molecule type" value="Genomic_DNA"/>
</dbReference>
<dbReference type="InterPro" id="IPR024968">
    <property type="entry name" value="SlpA_C_lactobacillus"/>
</dbReference>
<sequence>MKKSIAMITTVLAAGTLLTTSMINMPTVQGAKVENKTSKTSKSDVDENGISNSLKAALVKEKYFDNEDEITPDSLAELNPTGFLGLSLVLDNVTDISGLQYATKITGLDLGFNSITDLSPIKDLKLTTLSINNNPDLSDLSPIANMTSLVFLHLEADNVSDISDLKSLTNVNNLRMDQNHVTDFSTLNNLTAIETNLTIDPQSVTEKSMEINKKSFDVDLNDYLSPGGTISDITASLKDNSAEVAIDDSNDAISVSNIKSSDTLTINFTETVNINGTDQVLKMTVTQPYTLGNGSVITKPVTMNVGDKWSDDLGFDSAFDPFGNTLSLDDFDVDTGDLDTSTEGTYSVTYTAKDYPELTGNAQVTVKKDSDNSGNNSGNNNGSNTGDITEIDEMLLTSKKTDSIAIYDASGNKISDKTLNGTTDFTTTNQSVVNGITYYQVGDDQWVKASDVSEYFEYSGTIQTNSDSIKKLTNLNGETSNRGLAQTTDWQSDRYTYIDGQKYYRVSSNEWVEAAQTLEVTPVNGVLKINSEAKLYHDNGNKSDRGLAANSDFVTDKKATINGETMYRVSTNEWVPESLVSLN</sequence>